<reference evidence="2" key="1">
    <citation type="submission" date="2020-09" db="EMBL/GenBank/DDBJ databases">
        <title>Genome-Enabled Discovery of Anthraquinone Biosynthesis in Senna tora.</title>
        <authorList>
            <person name="Kang S.-H."/>
            <person name="Pandey R.P."/>
            <person name="Lee C.-M."/>
            <person name="Sim J.-S."/>
            <person name="Jeong J.-T."/>
            <person name="Choi B.-S."/>
            <person name="Jung M."/>
            <person name="Ginzburg D."/>
            <person name="Zhao K."/>
            <person name="Won S.Y."/>
            <person name="Oh T.-J."/>
            <person name="Yu Y."/>
            <person name="Kim N.-H."/>
            <person name="Lee O.R."/>
            <person name="Lee T.-H."/>
            <person name="Bashyal P."/>
            <person name="Kim T.-S."/>
            <person name="Lee W.-H."/>
            <person name="Kawkins C."/>
            <person name="Kim C.-K."/>
            <person name="Kim J.S."/>
            <person name="Ahn B.O."/>
            <person name="Rhee S.Y."/>
            <person name="Sohng J.K."/>
        </authorList>
    </citation>
    <scope>NUCLEOTIDE SEQUENCE</scope>
    <source>
        <tissue evidence="2">Leaf</tissue>
    </source>
</reference>
<organism evidence="2 3">
    <name type="scientific">Senna tora</name>
    <dbReference type="NCBI Taxonomy" id="362788"/>
    <lineage>
        <taxon>Eukaryota</taxon>
        <taxon>Viridiplantae</taxon>
        <taxon>Streptophyta</taxon>
        <taxon>Embryophyta</taxon>
        <taxon>Tracheophyta</taxon>
        <taxon>Spermatophyta</taxon>
        <taxon>Magnoliopsida</taxon>
        <taxon>eudicotyledons</taxon>
        <taxon>Gunneridae</taxon>
        <taxon>Pentapetalae</taxon>
        <taxon>rosids</taxon>
        <taxon>fabids</taxon>
        <taxon>Fabales</taxon>
        <taxon>Fabaceae</taxon>
        <taxon>Caesalpinioideae</taxon>
        <taxon>Cassia clade</taxon>
        <taxon>Senna</taxon>
    </lineage>
</organism>
<protein>
    <submittedName>
        <fullName evidence="2">Uncharacterized protein</fullName>
    </submittedName>
</protein>
<name>A0A835CJW6_9FABA</name>
<evidence type="ECO:0000313" key="3">
    <source>
        <dbReference type="Proteomes" id="UP000634136"/>
    </source>
</evidence>
<gene>
    <name evidence="2" type="ORF">G2W53_000911</name>
</gene>
<evidence type="ECO:0000256" key="1">
    <source>
        <dbReference type="SAM" id="MobiDB-lite"/>
    </source>
</evidence>
<dbReference type="Proteomes" id="UP000634136">
    <property type="component" value="Unassembled WGS sequence"/>
</dbReference>
<comment type="caution">
    <text evidence="2">The sequence shown here is derived from an EMBL/GenBank/DDBJ whole genome shotgun (WGS) entry which is preliminary data.</text>
</comment>
<feature type="region of interest" description="Disordered" evidence="1">
    <location>
        <begin position="1"/>
        <end position="27"/>
    </location>
</feature>
<evidence type="ECO:0000313" key="2">
    <source>
        <dbReference type="EMBL" id="KAF7844006.1"/>
    </source>
</evidence>
<accession>A0A835CJW6</accession>
<dbReference type="EMBL" id="JAAIUW010000001">
    <property type="protein sequence ID" value="KAF7844006.1"/>
    <property type="molecule type" value="Genomic_DNA"/>
</dbReference>
<keyword evidence="3" id="KW-1185">Reference proteome</keyword>
<sequence>MESVSYGTCHPSSPFQKKPKGSVTHAERRKLAATKGILLPITIVLGYRSSLESTNWPTTVSSPINPLSRF</sequence>
<dbReference type="AlphaFoldDB" id="A0A835CJW6"/>
<proteinExistence type="predicted"/>